<keyword evidence="1" id="KW-0472">Membrane</keyword>
<dbReference type="EMBL" id="VSSQ01001198">
    <property type="protein sequence ID" value="MPM06105.1"/>
    <property type="molecule type" value="Genomic_DNA"/>
</dbReference>
<dbReference type="AlphaFoldDB" id="A0A644WQE6"/>
<protein>
    <submittedName>
        <fullName evidence="2">Uncharacterized protein</fullName>
    </submittedName>
</protein>
<feature type="transmembrane region" description="Helical" evidence="1">
    <location>
        <begin position="9"/>
        <end position="29"/>
    </location>
</feature>
<gene>
    <name evidence="2" type="ORF">SDC9_52401</name>
</gene>
<evidence type="ECO:0000256" key="1">
    <source>
        <dbReference type="SAM" id="Phobius"/>
    </source>
</evidence>
<organism evidence="2">
    <name type="scientific">bioreactor metagenome</name>
    <dbReference type="NCBI Taxonomy" id="1076179"/>
    <lineage>
        <taxon>unclassified sequences</taxon>
        <taxon>metagenomes</taxon>
        <taxon>ecological metagenomes</taxon>
    </lineage>
</organism>
<name>A0A644WQE6_9ZZZZ</name>
<proteinExistence type="predicted"/>
<reference evidence="2" key="1">
    <citation type="submission" date="2019-08" db="EMBL/GenBank/DDBJ databases">
        <authorList>
            <person name="Kucharzyk K."/>
            <person name="Murdoch R.W."/>
            <person name="Higgins S."/>
            <person name="Loffler F."/>
        </authorList>
    </citation>
    <scope>NUCLEOTIDE SEQUENCE</scope>
</reference>
<sequence length="85" mass="9261">MKKGQYSKWIILLVILLNVGFAFGIMWAMRGGASEPVTLTREWFTWTGIELSATAGIKFAKIVAEAIQLLKDGKNDKDSGGENAG</sequence>
<keyword evidence="1" id="KW-1133">Transmembrane helix</keyword>
<comment type="caution">
    <text evidence="2">The sequence shown here is derived from an EMBL/GenBank/DDBJ whole genome shotgun (WGS) entry which is preliminary data.</text>
</comment>
<evidence type="ECO:0000313" key="2">
    <source>
        <dbReference type="EMBL" id="MPM06105.1"/>
    </source>
</evidence>
<keyword evidence="1" id="KW-0812">Transmembrane</keyword>
<accession>A0A644WQE6</accession>